<dbReference type="InterPro" id="IPR001623">
    <property type="entry name" value="DnaJ_domain"/>
</dbReference>
<dbReference type="PANTHER" id="PTHR45184">
    <property type="entry name" value="DNAJ PROTEIN ERDJ3A"/>
    <property type="match status" value="1"/>
</dbReference>
<organism evidence="9 10">
    <name type="scientific">Phytophthora citrophthora</name>
    <dbReference type="NCBI Taxonomy" id="4793"/>
    <lineage>
        <taxon>Eukaryota</taxon>
        <taxon>Sar</taxon>
        <taxon>Stramenopiles</taxon>
        <taxon>Oomycota</taxon>
        <taxon>Peronosporomycetes</taxon>
        <taxon>Peronosporales</taxon>
        <taxon>Peronosporaceae</taxon>
        <taxon>Phytophthora</taxon>
    </lineage>
</organism>
<gene>
    <name evidence="9" type="ORF">P3T76_002636</name>
</gene>
<feature type="chain" id="PRO_5042159743" description="DnaJ homolog subfamily C member 16" evidence="7">
    <location>
        <begin position="27"/>
        <end position="469"/>
    </location>
</feature>
<evidence type="ECO:0000256" key="1">
    <source>
        <dbReference type="ARBA" id="ARBA00004163"/>
    </source>
</evidence>
<evidence type="ECO:0000256" key="7">
    <source>
        <dbReference type="SAM" id="SignalP"/>
    </source>
</evidence>
<comment type="function">
    <text evidence="4">Plays an important role in regulating the size of autophagosomes during the formation process.</text>
</comment>
<proteinExistence type="predicted"/>
<dbReference type="AlphaFoldDB" id="A0AAD9GX01"/>
<dbReference type="Pfam" id="PF00085">
    <property type="entry name" value="Thioredoxin"/>
    <property type="match status" value="1"/>
</dbReference>
<reference evidence="9" key="1">
    <citation type="submission" date="2023-08" db="EMBL/GenBank/DDBJ databases">
        <title>Reference Genome Resource for the Citrus Pathogen Phytophthora citrophthora.</title>
        <authorList>
            <person name="Moller H."/>
            <person name="Coetzee B."/>
            <person name="Rose L.J."/>
            <person name="Van Niekerk J.M."/>
        </authorList>
    </citation>
    <scope>NUCLEOTIDE SEQUENCE</scope>
    <source>
        <strain evidence="9">STE-U-9442</strain>
    </source>
</reference>
<keyword evidence="3" id="KW-0072">Autophagy</keyword>
<dbReference type="InterPro" id="IPR036869">
    <property type="entry name" value="J_dom_sf"/>
</dbReference>
<dbReference type="GO" id="GO:0006914">
    <property type="term" value="P:autophagy"/>
    <property type="evidence" value="ECO:0007669"/>
    <property type="project" value="UniProtKB-KW"/>
</dbReference>
<dbReference type="InterPro" id="IPR018253">
    <property type="entry name" value="DnaJ_domain_CS"/>
</dbReference>
<evidence type="ECO:0000259" key="8">
    <source>
        <dbReference type="PROSITE" id="PS50076"/>
    </source>
</evidence>
<dbReference type="PANTHER" id="PTHR45184:SF1">
    <property type="entry name" value="DNAJ PROTEIN ERDJ3A"/>
    <property type="match status" value="1"/>
</dbReference>
<dbReference type="SUPFAM" id="SSF46565">
    <property type="entry name" value="Chaperone J-domain"/>
    <property type="match status" value="1"/>
</dbReference>
<dbReference type="CDD" id="cd06257">
    <property type="entry name" value="DnaJ"/>
    <property type="match status" value="1"/>
</dbReference>
<dbReference type="PROSITE" id="PS00636">
    <property type="entry name" value="DNAJ_1"/>
    <property type="match status" value="1"/>
</dbReference>
<dbReference type="PROSITE" id="PS50076">
    <property type="entry name" value="DNAJ_2"/>
    <property type="match status" value="1"/>
</dbReference>
<dbReference type="Pfam" id="PF00226">
    <property type="entry name" value="DnaJ"/>
    <property type="match status" value="1"/>
</dbReference>
<feature type="region of interest" description="Disordered" evidence="6">
    <location>
        <begin position="191"/>
        <end position="223"/>
    </location>
</feature>
<dbReference type="CDD" id="cd02961">
    <property type="entry name" value="PDI_a_family"/>
    <property type="match status" value="1"/>
</dbReference>
<dbReference type="Gene3D" id="1.10.287.110">
    <property type="entry name" value="DnaJ domain"/>
    <property type="match status" value="1"/>
</dbReference>
<evidence type="ECO:0000256" key="6">
    <source>
        <dbReference type="SAM" id="MobiDB-lite"/>
    </source>
</evidence>
<evidence type="ECO:0000256" key="3">
    <source>
        <dbReference type="ARBA" id="ARBA00023006"/>
    </source>
</evidence>
<sequence>MAHNSTRVRLRLLLALLLVALGCIVAMDPSKDYYKVLGVTKKFSDRELKKAYRQLALKYHPDKAENAEDKEEAKEKFVEVSEAYEVLSDPDKRKEYDEARVFGGGAGGNGFPGGFSGQGGGRRRTSDENMASFTKMFENIFGHGFGGEGAGAGGFGGGFGGGFPGGAGFGGMGGRGMPNEFQFEGMDGFGHGGRPGARGQPQARQPTTLYGEESPVKSLSKKKFPGKHANNEWLVQFYEMDAPSAEFRGKYENVARDLNGKVRVGAVNCDKYTKLCRANGIKKFPTFAYIWEGQLHKYEGEVDEYEVYNFAIEKHIARLQRMRESGEIEKLHAGNEAKLCNVGKQATSSASSLCAVFVLSADKKQRELEMKVAKEVAAKFRHSKGLSIAYVDWKTQQHPVRKLVETAVGHSHRQQQPGLLVIRTKRGKTRVGMNPLDSEFTTDALSATMERAVGGDLSLTNVHGSVHFR</sequence>
<evidence type="ECO:0000313" key="9">
    <source>
        <dbReference type="EMBL" id="KAK1945588.1"/>
    </source>
</evidence>
<feature type="domain" description="J" evidence="8">
    <location>
        <begin position="32"/>
        <end position="100"/>
    </location>
</feature>
<comment type="caution">
    <text evidence="9">The sequence shown here is derived from an EMBL/GenBank/DDBJ whole genome shotgun (WGS) entry which is preliminary data.</text>
</comment>
<feature type="compositionally biased region" description="Low complexity" evidence="6">
    <location>
        <begin position="197"/>
        <end position="206"/>
    </location>
</feature>
<keyword evidence="10" id="KW-1185">Reference proteome</keyword>
<evidence type="ECO:0000256" key="4">
    <source>
        <dbReference type="ARBA" id="ARBA00035002"/>
    </source>
</evidence>
<dbReference type="SUPFAM" id="SSF52833">
    <property type="entry name" value="Thioredoxin-like"/>
    <property type="match status" value="1"/>
</dbReference>
<name>A0AAD9GX01_9STRA</name>
<evidence type="ECO:0000256" key="5">
    <source>
        <dbReference type="ARBA" id="ARBA00035043"/>
    </source>
</evidence>
<feature type="signal peptide" evidence="7">
    <location>
        <begin position="1"/>
        <end position="26"/>
    </location>
</feature>
<protein>
    <recommendedName>
        <fullName evidence="2">DnaJ homolog subfamily C member 16</fullName>
    </recommendedName>
    <alternativeName>
        <fullName evidence="5">Endoplasmic reticulum DNA J domain-containing protein 8</fullName>
    </alternativeName>
</protein>
<dbReference type="InterPro" id="IPR052842">
    <property type="entry name" value="ER_Co-chaperone"/>
</dbReference>
<dbReference type="Proteomes" id="UP001259832">
    <property type="component" value="Unassembled WGS sequence"/>
</dbReference>
<dbReference type="InterPro" id="IPR036249">
    <property type="entry name" value="Thioredoxin-like_sf"/>
</dbReference>
<dbReference type="SMART" id="SM00271">
    <property type="entry name" value="DnaJ"/>
    <property type="match status" value="1"/>
</dbReference>
<dbReference type="GO" id="GO:0005789">
    <property type="term" value="C:endoplasmic reticulum membrane"/>
    <property type="evidence" value="ECO:0007669"/>
    <property type="project" value="UniProtKB-SubCell"/>
</dbReference>
<dbReference type="EMBL" id="JASMQC010000004">
    <property type="protein sequence ID" value="KAK1945588.1"/>
    <property type="molecule type" value="Genomic_DNA"/>
</dbReference>
<dbReference type="InterPro" id="IPR013766">
    <property type="entry name" value="Thioredoxin_domain"/>
</dbReference>
<dbReference type="PROSITE" id="PS51257">
    <property type="entry name" value="PROKAR_LIPOPROTEIN"/>
    <property type="match status" value="1"/>
</dbReference>
<evidence type="ECO:0000313" key="10">
    <source>
        <dbReference type="Proteomes" id="UP001259832"/>
    </source>
</evidence>
<accession>A0AAD9GX01</accession>
<comment type="subcellular location">
    <subcellularLocation>
        <location evidence="1">Endoplasmic reticulum membrane</location>
        <topology evidence="1">Single-pass type IV membrane protein</topology>
    </subcellularLocation>
</comment>
<dbReference type="Gene3D" id="3.40.30.10">
    <property type="entry name" value="Glutaredoxin"/>
    <property type="match status" value="1"/>
</dbReference>
<keyword evidence="7" id="KW-0732">Signal</keyword>
<dbReference type="PRINTS" id="PR00625">
    <property type="entry name" value="JDOMAIN"/>
</dbReference>
<evidence type="ECO:0000256" key="2">
    <source>
        <dbReference type="ARBA" id="ARBA00020921"/>
    </source>
</evidence>